<geneLocation type="plasmid" evidence="2">
    <name>unnamed3 sequence</name>
</geneLocation>
<dbReference type="SUPFAM" id="SSF46894">
    <property type="entry name" value="C-terminal effector domain of the bipartite response regulators"/>
    <property type="match status" value="1"/>
</dbReference>
<dbReference type="InterPro" id="IPR016032">
    <property type="entry name" value="Sig_transdc_resp-reg_C-effctor"/>
</dbReference>
<dbReference type="GO" id="GO:0006355">
    <property type="term" value="P:regulation of DNA-templated transcription"/>
    <property type="evidence" value="ECO:0007669"/>
    <property type="project" value="InterPro"/>
</dbReference>
<protein>
    <submittedName>
        <fullName evidence="1">Uncharacterized protein</fullName>
    </submittedName>
</protein>
<evidence type="ECO:0000313" key="1">
    <source>
        <dbReference type="EMBL" id="API56666.1"/>
    </source>
</evidence>
<dbReference type="AlphaFoldDB" id="A0A1L3ZM12"/>
<dbReference type="EMBL" id="CP018231">
    <property type="protein sequence ID" value="API56666.1"/>
    <property type="molecule type" value="Genomic_DNA"/>
</dbReference>
<accession>A0A1L3ZM12</accession>
<dbReference type="Proteomes" id="UP000183050">
    <property type="component" value="Plasmid unnamed3"/>
</dbReference>
<keyword evidence="1" id="KW-0614">Plasmid</keyword>
<dbReference type="GO" id="GO:0003677">
    <property type="term" value="F:DNA binding"/>
    <property type="evidence" value="ECO:0007669"/>
    <property type="project" value="InterPro"/>
</dbReference>
<evidence type="ECO:0000313" key="2">
    <source>
        <dbReference type="Proteomes" id="UP000183050"/>
    </source>
</evidence>
<organism evidence="1 2">
    <name type="scientific">Rhizobium leguminosarum</name>
    <dbReference type="NCBI Taxonomy" id="384"/>
    <lineage>
        <taxon>Bacteria</taxon>
        <taxon>Pseudomonadati</taxon>
        <taxon>Pseudomonadota</taxon>
        <taxon>Alphaproteobacteria</taxon>
        <taxon>Hyphomicrobiales</taxon>
        <taxon>Rhizobiaceae</taxon>
        <taxon>Rhizobium/Agrobacterium group</taxon>
        <taxon>Rhizobium</taxon>
    </lineage>
</organism>
<name>A0A1L3ZM12_RHILE</name>
<sequence length="95" mass="10885">MYAHLHQPSVNFTVPLNQTPTTKIRAVIYRRCLRLKGNRKYQPDRTGDDLRWKAVVLVAYGSHMCNLRSKLDAAGLRGMLVSLRGVGYRMDNTHD</sequence>
<proteinExistence type="predicted"/>
<gene>
    <name evidence="1" type="ORF">BMW22_34825</name>
</gene>
<reference evidence="1 2" key="1">
    <citation type="submission" date="2016-11" db="EMBL/GenBank/DDBJ databases">
        <title>Rhizobium leguminosarum bv. viciae strain Vaf12 isolated from Vavilovia formosa root nodules from Russia, Dagestan.</title>
        <authorList>
            <person name="Kimeklis A."/>
        </authorList>
    </citation>
    <scope>NUCLEOTIDE SEQUENCE [LARGE SCALE GENOMIC DNA]</scope>
    <source>
        <strain evidence="1 2">Vaf-108</strain>
        <plasmid evidence="2">Plasmid unnamed3 sequence</plasmid>
    </source>
</reference>